<protein>
    <submittedName>
        <fullName evidence="1">Serine dehydrogenasease</fullName>
    </submittedName>
</protein>
<accession>A0AA95HTK6</accession>
<gene>
    <name evidence="1" type="ORF">QNN11_04080</name>
</gene>
<dbReference type="PANTHER" id="PTHR35984">
    <property type="entry name" value="PERIPLASMIC SERINE PROTEASE"/>
    <property type="match status" value="1"/>
</dbReference>
<dbReference type="SUPFAM" id="SSF52096">
    <property type="entry name" value="ClpP/crotonase"/>
    <property type="match status" value="1"/>
</dbReference>
<dbReference type="RefSeq" id="WP_087395161.1">
    <property type="nucleotide sequence ID" value="NZ_CAXSLT010000011.1"/>
</dbReference>
<sequence length="285" mass="33211">MESQLENNLKSLLNSKLEALEQYLNADVLVYYGPIGNLNENVFLKIVEELVQSDKHHDTLYIILTTTGGSAITVERYVNIIRYHYSEVNFIVPDYAYSAGTIFCMSGDNIYMDYFSVLGPIDPQVQNKEGKWVAALGYLDKVNEYIEKAKNGNLTNVEFSILKDFDLAELRSFEQARDLTIDLLKKWLVKYKFKNWTKHHDDSDVTLEEKQNRATEIAEHLSDNNDWKAHGRPINIEALKELKLKIEDYSKNADLRAKIRDYYETMSDYIRLKGFPIFIHDRIFL</sequence>
<dbReference type="GO" id="GO:0016020">
    <property type="term" value="C:membrane"/>
    <property type="evidence" value="ECO:0007669"/>
    <property type="project" value="InterPro"/>
</dbReference>
<dbReference type="Proteomes" id="UP001177934">
    <property type="component" value="Chromosome"/>
</dbReference>
<organism evidence="1 2">
    <name type="scientific">Phocaeicola dorei</name>
    <dbReference type="NCBI Taxonomy" id="357276"/>
    <lineage>
        <taxon>Bacteria</taxon>
        <taxon>Pseudomonadati</taxon>
        <taxon>Bacteroidota</taxon>
        <taxon>Bacteroidia</taxon>
        <taxon>Bacteroidales</taxon>
        <taxon>Bacteroidaceae</taxon>
        <taxon>Phocaeicola</taxon>
    </lineage>
</organism>
<reference evidence="1" key="1">
    <citation type="journal article" date="2023" name="Nat. Commun.">
        <title>Identification of a novel Human Milk Oligosaccharides utilization cluster in the infant gut commensal Bacteroides dorei.</title>
        <authorList>
            <person name="Kijner S."/>
            <person name="Ennis D."/>
            <person name="Shmorak S."/>
            <person name="Florentin A."/>
            <person name="Yassour M."/>
        </authorList>
    </citation>
    <scope>NUCLEOTIDE SEQUENCE</scope>
    <source>
        <strain evidence="1">2</strain>
    </source>
</reference>
<evidence type="ECO:0000313" key="2">
    <source>
        <dbReference type="Proteomes" id="UP001177934"/>
    </source>
</evidence>
<evidence type="ECO:0000313" key="1">
    <source>
        <dbReference type="EMBL" id="WHX10664.1"/>
    </source>
</evidence>
<dbReference type="InterPro" id="IPR002825">
    <property type="entry name" value="Pept_S49_ser-pept_pro"/>
</dbReference>
<dbReference type="EMBL" id="CP126056">
    <property type="protein sequence ID" value="WHX10664.1"/>
    <property type="molecule type" value="Genomic_DNA"/>
</dbReference>
<name>A0AA95HTK6_9BACT</name>
<dbReference type="Gene3D" id="3.90.226.10">
    <property type="entry name" value="2-enoyl-CoA Hydratase, Chain A, domain 1"/>
    <property type="match status" value="1"/>
</dbReference>
<dbReference type="Pfam" id="PF01972">
    <property type="entry name" value="SDH_protease"/>
    <property type="match status" value="1"/>
</dbReference>
<proteinExistence type="predicted"/>
<dbReference type="InterPro" id="IPR029045">
    <property type="entry name" value="ClpP/crotonase-like_dom_sf"/>
</dbReference>
<dbReference type="PANTHER" id="PTHR35984:SF1">
    <property type="entry name" value="PERIPLASMIC SERINE PROTEASE"/>
    <property type="match status" value="1"/>
</dbReference>
<dbReference type="AlphaFoldDB" id="A0AA95HTK6"/>